<accession>A0ABP7G4V8</accession>
<keyword evidence="3 6" id="KW-0812">Transmembrane</keyword>
<feature type="transmembrane region" description="Helical" evidence="6">
    <location>
        <begin position="175"/>
        <end position="197"/>
    </location>
</feature>
<dbReference type="RefSeq" id="WP_344972862.1">
    <property type="nucleotide sequence ID" value="NZ_BAABDD010000016.1"/>
</dbReference>
<dbReference type="Proteomes" id="UP001500908">
    <property type="component" value="Unassembled WGS sequence"/>
</dbReference>
<evidence type="ECO:0000256" key="4">
    <source>
        <dbReference type="ARBA" id="ARBA00022989"/>
    </source>
</evidence>
<keyword evidence="4 6" id="KW-1133">Transmembrane helix</keyword>
<dbReference type="Pfam" id="PF02687">
    <property type="entry name" value="FtsX"/>
    <property type="match status" value="1"/>
</dbReference>
<feature type="transmembrane region" description="Helical" evidence="6">
    <location>
        <begin position="337"/>
        <end position="355"/>
    </location>
</feature>
<evidence type="ECO:0000313" key="9">
    <source>
        <dbReference type="Proteomes" id="UP001500908"/>
    </source>
</evidence>
<feature type="domain" description="ABC3 transporter permease C-terminal" evidence="7">
    <location>
        <begin position="207"/>
        <end position="309"/>
    </location>
</feature>
<dbReference type="EMBL" id="BAABDD010000016">
    <property type="protein sequence ID" value="GAA3751550.1"/>
    <property type="molecule type" value="Genomic_DNA"/>
</dbReference>
<evidence type="ECO:0000259" key="7">
    <source>
        <dbReference type="Pfam" id="PF02687"/>
    </source>
</evidence>
<proteinExistence type="predicted"/>
<reference evidence="9" key="1">
    <citation type="journal article" date="2019" name="Int. J. Syst. Evol. Microbiol.">
        <title>The Global Catalogue of Microorganisms (GCM) 10K type strain sequencing project: providing services to taxonomists for standard genome sequencing and annotation.</title>
        <authorList>
            <consortium name="The Broad Institute Genomics Platform"/>
            <consortium name="The Broad Institute Genome Sequencing Center for Infectious Disease"/>
            <person name="Wu L."/>
            <person name="Ma J."/>
        </authorList>
    </citation>
    <scope>NUCLEOTIDE SEQUENCE [LARGE SCALE GENOMIC DNA]</scope>
    <source>
        <strain evidence="9">JCM 17137</strain>
    </source>
</reference>
<name>A0ABP7G4V8_9ACTN</name>
<feature type="transmembrane region" description="Helical" evidence="6">
    <location>
        <begin position="704"/>
        <end position="724"/>
    </location>
</feature>
<feature type="transmembrane region" description="Helical" evidence="6">
    <location>
        <begin position="294"/>
        <end position="316"/>
    </location>
</feature>
<evidence type="ECO:0000256" key="6">
    <source>
        <dbReference type="SAM" id="Phobius"/>
    </source>
</evidence>
<feature type="transmembrane region" description="Helical" evidence="6">
    <location>
        <begin position="203"/>
        <end position="226"/>
    </location>
</feature>
<evidence type="ECO:0000256" key="5">
    <source>
        <dbReference type="ARBA" id="ARBA00023136"/>
    </source>
</evidence>
<keyword evidence="2" id="KW-1003">Cell membrane</keyword>
<evidence type="ECO:0000256" key="3">
    <source>
        <dbReference type="ARBA" id="ARBA00022692"/>
    </source>
</evidence>
<organism evidence="8 9">
    <name type="scientific">Salinactinospora qingdaonensis</name>
    <dbReference type="NCBI Taxonomy" id="702744"/>
    <lineage>
        <taxon>Bacteria</taxon>
        <taxon>Bacillati</taxon>
        <taxon>Actinomycetota</taxon>
        <taxon>Actinomycetes</taxon>
        <taxon>Streptosporangiales</taxon>
        <taxon>Nocardiopsidaceae</taxon>
        <taxon>Salinactinospora</taxon>
    </lineage>
</organism>
<gene>
    <name evidence="8" type="ORF">GCM10022402_33290</name>
</gene>
<keyword evidence="9" id="KW-1185">Reference proteome</keyword>
<dbReference type="InterPro" id="IPR003838">
    <property type="entry name" value="ABC3_permease_C"/>
</dbReference>
<keyword evidence="5 6" id="KW-0472">Membrane</keyword>
<feature type="transmembrane region" description="Helical" evidence="6">
    <location>
        <begin position="247"/>
        <end position="274"/>
    </location>
</feature>
<comment type="caution">
    <text evidence="8">The sequence shown here is derived from an EMBL/GenBank/DDBJ whole genome shotgun (WGS) entry which is preliminary data.</text>
</comment>
<evidence type="ECO:0000256" key="2">
    <source>
        <dbReference type="ARBA" id="ARBA00022475"/>
    </source>
</evidence>
<evidence type="ECO:0000313" key="8">
    <source>
        <dbReference type="EMBL" id="GAA3751550.1"/>
    </source>
</evidence>
<sequence>MRERGLGAALLRIGWSAGKGTPGDRTRFLALALASLALTCALLGLVAVVATFDGRGARAEARSPVVISAEQDGPPVGLWEEHRDSIGEAGLSVVYLTALDETAPPPPGLPRWPAPGEVYLSPGLVADGATQTVETRYGRLVGVIGSSGVISSRERLIYVGVEQGARAERPSVFEIAGFGASAAPILFGDSATLLGRAAAELMVAAYGVLVLLPALALGVVAARFGAYDRDRRTALLHALGAGNRQRVLVALGESALPVAVGLAAGTALAALSLSAGVALPGFDYTVYAADLRRWWWAVVLALTAAALALPTATVMLRARPGRRRRWLRPLGRRSGTWRIGLFALSLFIAQGAAFLPPGSPFGVPVYAVGLFGTAALLPAAFAALTAAVGRIVAALGRGHAAVVVAGRWCAAHPGVIARLVAPVVIGVIVVVHIQYFAASGSSGLARARASQERVGDSVLLIEPQRLTEERVAAIEDALPEQSHLLAVRPAAGASGAATAIRGPCAALREMEVACSPTPTVLTASDGDTRAQELLHWLSGGPAGDVTVRVAPIADSEPAENDRPQAKLVVLSPPTTAPSLDQLKNRVLPVLAPGATVTRFGESWLLGAVDDDRRAEWGVLLGLCGLVLLTTAAMVSASAEFLRFARALGPLTALTERRGLFIRVALGFLTLPLLGAGGCAAALTLGLSGTLRQTLDIPMPPPSSLAALLGGCAALALTAGGYAGGSAARGAAHWRPGQG</sequence>
<feature type="transmembrane region" description="Helical" evidence="6">
    <location>
        <begin position="415"/>
        <end position="437"/>
    </location>
</feature>
<evidence type="ECO:0000256" key="1">
    <source>
        <dbReference type="ARBA" id="ARBA00004651"/>
    </source>
</evidence>
<feature type="transmembrane region" description="Helical" evidence="6">
    <location>
        <begin position="659"/>
        <end position="684"/>
    </location>
</feature>
<feature type="transmembrane region" description="Helical" evidence="6">
    <location>
        <begin position="28"/>
        <end position="52"/>
    </location>
</feature>
<feature type="transmembrane region" description="Helical" evidence="6">
    <location>
        <begin position="616"/>
        <end position="638"/>
    </location>
</feature>
<comment type="subcellular location">
    <subcellularLocation>
        <location evidence="1">Cell membrane</location>
        <topology evidence="1">Multi-pass membrane protein</topology>
    </subcellularLocation>
</comment>
<protein>
    <recommendedName>
        <fullName evidence="7">ABC3 transporter permease C-terminal domain-containing protein</fullName>
    </recommendedName>
</protein>
<feature type="transmembrane region" description="Helical" evidence="6">
    <location>
        <begin position="367"/>
        <end position="395"/>
    </location>
</feature>